<name>A0A0F9L4C2_9ZZZZ</name>
<sequence length="89" mass="10238">MGINWLVGNIMRKRYSNIVSLLAICLVIKSYLVNRANERASVTIREAWNIARFFANVWIGGNSPEFTCSLPKAFYICIKNWGWNAKQIL</sequence>
<gene>
    <name evidence="1" type="ORF">LCGC14_1323490</name>
</gene>
<comment type="caution">
    <text evidence="1">The sequence shown here is derived from an EMBL/GenBank/DDBJ whole genome shotgun (WGS) entry which is preliminary data.</text>
</comment>
<dbReference type="EMBL" id="LAZR01007923">
    <property type="protein sequence ID" value="KKM82051.1"/>
    <property type="molecule type" value="Genomic_DNA"/>
</dbReference>
<organism evidence="1">
    <name type="scientific">marine sediment metagenome</name>
    <dbReference type="NCBI Taxonomy" id="412755"/>
    <lineage>
        <taxon>unclassified sequences</taxon>
        <taxon>metagenomes</taxon>
        <taxon>ecological metagenomes</taxon>
    </lineage>
</organism>
<evidence type="ECO:0000313" key="1">
    <source>
        <dbReference type="EMBL" id="KKM82051.1"/>
    </source>
</evidence>
<dbReference type="AlphaFoldDB" id="A0A0F9L4C2"/>
<reference evidence="1" key="1">
    <citation type="journal article" date="2015" name="Nature">
        <title>Complex archaea that bridge the gap between prokaryotes and eukaryotes.</title>
        <authorList>
            <person name="Spang A."/>
            <person name="Saw J.H."/>
            <person name="Jorgensen S.L."/>
            <person name="Zaremba-Niedzwiedzka K."/>
            <person name="Martijn J."/>
            <person name="Lind A.E."/>
            <person name="van Eijk R."/>
            <person name="Schleper C."/>
            <person name="Guy L."/>
            <person name="Ettema T.J."/>
        </authorList>
    </citation>
    <scope>NUCLEOTIDE SEQUENCE</scope>
</reference>
<accession>A0A0F9L4C2</accession>
<protein>
    <submittedName>
        <fullName evidence="1">Uncharacterized protein</fullName>
    </submittedName>
</protein>
<proteinExistence type="predicted"/>